<evidence type="ECO:0000256" key="2">
    <source>
        <dbReference type="ARBA" id="ARBA00022723"/>
    </source>
</evidence>
<dbReference type="Pfam" id="PF00270">
    <property type="entry name" value="DEAD"/>
    <property type="match status" value="1"/>
</dbReference>
<dbReference type="InterPro" id="IPR002464">
    <property type="entry name" value="DNA/RNA_helicase_DEAH_CS"/>
</dbReference>
<evidence type="ECO:0000256" key="5">
    <source>
        <dbReference type="ARBA" id="ARBA00022806"/>
    </source>
</evidence>
<evidence type="ECO:0000256" key="6">
    <source>
        <dbReference type="ARBA" id="ARBA00022840"/>
    </source>
</evidence>
<dbReference type="OrthoDB" id="9760034at2"/>
<keyword evidence="7" id="KW-0238">DNA-binding</keyword>
<keyword evidence="6" id="KW-0067">ATP-binding</keyword>
<evidence type="ECO:0000259" key="13">
    <source>
        <dbReference type="PROSITE" id="PS51192"/>
    </source>
</evidence>
<dbReference type="GO" id="GO:0006310">
    <property type="term" value="P:DNA recombination"/>
    <property type="evidence" value="ECO:0007669"/>
    <property type="project" value="InterPro"/>
</dbReference>
<dbReference type="GO" id="GO:0006281">
    <property type="term" value="P:DNA repair"/>
    <property type="evidence" value="ECO:0007669"/>
    <property type="project" value="TreeGrafter"/>
</dbReference>
<dbReference type="GO" id="GO:0016787">
    <property type="term" value="F:hydrolase activity"/>
    <property type="evidence" value="ECO:0007669"/>
    <property type="project" value="UniProtKB-KW"/>
</dbReference>
<gene>
    <name evidence="15" type="ORF">BTO11_07705</name>
</gene>
<comment type="caution">
    <text evidence="15">The sequence shown here is derived from an EMBL/GenBank/DDBJ whole genome shotgun (WGS) entry which is preliminary data.</text>
</comment>
<name>A0A2S7UUF0_9GAMM</name>
<evidence type="ECO:0000259" key="14">
    <source>
        <dbReference type="PROSITE" id="PS51194"/>
    </source>
</evidence>
<evidence type="ECO:0000256" key="12">
    <source>
        <dbReference type="ARBA" id="ARBA00044550"/>
    </source>
</evidence>
<dbReference type="RefSeq" id="WP_105052048.1">
    <property type="nucleotide sequence ID" value="NZ_BMYG01000002.1"/>
</dbReference>
<dbReference type="Pfam" id="PF00271">
    <property type="entry name" value="Helicase_C"/>
    <property type="match status" value="1"/>
</dbReference>
<dbReference type="SMART" id="SM00487">
    <property type="entry name" value="DEXDc"/>
    <property type="match status" value="1"/>
</dbReference>
<keyword evidence="5" id="KW-0347">Helicase</keyword>
<dbReference type="PROSITE" id="PS00690">
    <property type="entry name" value="DEAH_ATP_HELICASE"/>
    <property type="match status" value="1"/>
</dbReference>
<proteinExistence type="inferred from homology"/>
<feature type="domain" description="Helicase C-terminal" evidence="14">
    <location>
        <begin position="254"/>
        <end position="406"/>
    </location>
</feature>
<dbReference type="AlphaFoldDB" id="A0A2S7UUF0"/>
<reference evidence="15 16" key="1">
    <citation type="submission" date="2016-12" db="EMBL/GenBank/DDBJ databases">
        <title>Diversity of luminous bacteria.</title>
        <authorList>
            <person name="Yoshizawa S."/>
            <person name="Kogure K."/>
        </authorList>
    </citation>
    <scope>NUCLEOTIDE SEQUENCE [LARGE SCALE GENOMIC DNA]</scope>
    <source>
        <strain evidence="15 16">SA4-48</strain>
    </source>
</reference>
<dbReference type="InterPro" id="IPR001650">
    <property type="entry name" value="Helicase_C-like"/>
</dbReference>
<dbReference type="GO" id="GO:0043138">
    <property type="term" value="F:3'-5' DNA helicase activity"/>
    <property type="evidence" value="ECO:0007669"/>
    <property type="project" value="UniProtKB-EC"/>
</dbReference>
<evidence type="ECO:0000256" key="11">
    <source>
        <dbReference type="ARBA" id="ARBA00044535"/>
    </source>
</evidence>
<dbReference type="PROSITE" id="PS51192">
    <property type="entry name" value="HELICASE_ATP_BIND_1"/>
    <property type="match status" value="1"/>
</dbReference>
<evidence type="ECO:0000256" key="10">
    <source>
        <dbReference type="ARBA" id="ARBA00034808"/>
    </source>
</evidence>
<dbReference type="InterPro" id="IPR032284">
    <property type="entry name" value="RecQ_Zn-bd"/>
</dbReference>
<dbReference type="InterPro" id="IPR027417">
    <property type="entry name" value="P-loop_NTPase"/>
</dbReference>
<dbReference type="EC" id="5.6.2.4" evidence="10"/>
<dbReference type="InterPro" id="IPR014001">
    <property type="entry name" value="Helicase_ATP-bd"/>
</dbReference>
<comment type="similarity">
    <text evidence="1">Belongs to the helicase family. RecQ subfamily.</text>
</comment>
<dbReference type="InterPro" id="IPR036388">
    <property type="entry name" value="WH-like_DNA-bd_sf"/>
</dbReference>
<evidence type="ECO:0000313" key="15">
    <source>
        <dbReference type="EMBL" id="PQJ53563.1"/>
    </source>
</evidence>
<keyword evidence="16" id="KW-1185">Reference proteome</keyword>
<dbReference type="GO" id="GO:0003677">
    <property type="term" value="F:DNA binding"/>
    <property type="evidence" value="ECO:0007669"/>
    <property type="project" value="UniProtKB-KW"/>
</dbReference>
<dbReference type="Gene3D" id="1.10.10.10">
    <property type="entry name" value="Winged helix-like DNA-binding domain superfamily/Winged helix DNA-binding domain"/>
    <property type="match status" value="1"/>
</dbReference>
<dbReference type="CDD" id="cd18018">
    <property type="entry name" value="DEXHc_RecQ4-like"/>
    <property type="match status" value="1"/>
</dbReference>
<dbReference type="NCBIfam" id="TIGR00614">
    <property type="entry name" value="recQ_fam"/>
    <property type="match status" value="1"/>
</dbReference>
<dbReference type="GO" id="GO:0030894">
    <property type="term" value="C:replisome"/>
    <property type="evidence" value="ECO:0007669"/>
    <property type="project" value="TreeGrafter"/>
</dbReference>
<keyword evidence="4" id="KW-0378">Hydrolase</keyword>
<dbReference type="EMBL" id="MSCH01000003">
    <property type="protein sequence ID" value="PQJ53563.1"/>
    <property type="molecule type" value="Genomic_DNA"/>
</dbReference>
<dbReference type="SUPFAM" id="SSF52540">
    <property type="entry name" value="P-loop containing nucleoside triphosphate hydrolases"/>
    <property type="match status" value="1"/>
</dbReference>
<evidence type="ECO:0000256" key="3">
    <source>
        <dbReference type="ARBA" id="ARBA00022741"/>
    </source>
</evidence>
<keyword evidence="2" id="KW-0479">Metal-binding</keyword>
<dbReference type="GO" id="GO:0005524">
    <property type="term" value="F:ATP binding"/>
    <property type="evidence" value="ECO:0007669"/>
    <property type="project" value="UniProtKB-KW"/>
</dbReference>
<dbReference type="GO" id="GO:0043590">
    <property type="term" value="C:bacterial nucleoid"/>
    <property type="evidence" value="ECO:0007669"/>
    <property type="project" value="TreeGrafter"/>
</dbReference>
<dbReference type="PANTHER" id="PTHR13710:SF105">
    <property type="entry name" value="ATP-DEPENDENT DNA HELICASE Q1"/>
    <property type="match status" value="1"/>
</dbReference>
<dbReference type="InterPro" id="IPR011545">
    <property type="entry name" value="DEAD/DEAH_box_helicase_dom"/>
</dbReference>
<comment type="catalytic activity">
    <reaction evidence="9">
        <text>Couples ATP hydrolysis with the unwinding of duplex DNA by translocating in the 3'-5' direction.</text>
        <dbReference type="EC" id="5.6.2.4"/>
    </reaction>
</comment>
<dbReference type="PANTHER" id="PTHR13710">
    <property type="entry name" value="DNA HELICASE RECQ FAMILY MEMBER"/>
    <property type="match status" value="1"/>
</dbReference>
<sequence>MNPLSTDLNPAGLNPKELSPIKQTLLQYFGFSEFRLGQEPVINAVVSGRSSAAIFPTGSGKSLCYQLPALHMPNLTLVISPLLALMQDQISFLNSKNIPAASIDSSLSREQVNQIMQDVRAGHIKILMVAVERLKNERFRHFLQSIAISLLVVDEAHCISEWGHNFRPDYLKLPQYQKDFNIPQALLLTATATPQVIEDMANKFNIQREDVTATGFYRPNLDLSVEAVSDKNKLFFLENWLLHEARYKPAFNHNIRDKKDRTASIEPTIVYVTLQQSAEVVAGSLAKAGFNAKAYHAGMNSEIRQVIQSDFMAGNTDIIVATIAFGMGIDKSNIRHVVHYDLPKSIENYSQEIGRAGRDGQKSDCLVLVNRDNISVLENFIYGDTPEYAGIEHVLQDINQNKQNGKWEFQLYTLSMEANIRQLPLKTLLVYLEIQGLIQPMYSYFAEYKFKLLVDEQVLLSQFNGERLSFVQAILQYSQRAKTWWTADIDAICQQYKTDNAINDRARVVKALEYFDEKGWIELQAKQITEVYRVNVEQINVAQQSQNLTSYFEQKQQGEVAKIHNMLQMFEQNKCITHQLATYFGDNQVPLQCGHCSVCAGHQVIIPQPVGRVPLEQTRVHQLAKEFVDHYYAKFSSQPSLVLTTRFLCGITTPIFTKLKARSINGFGQLAEYPYAEIQQMLSTNI</sequence>
<dbReference type="GO" id="GO:0005737">
    <property type="term" value="C:cytoplasm"/>
    <property type="evidence" value="ECO:0007669"/>
    <property type="project" value="TreeGrafter"/>
</dbReference>
<evidence type="ECO:0000256" key="7">
    <source>
        <dbReference type="ARBA" id="ARBA00023125"/>
    </source>
</evidence>
<evidence type="ECO:0000256" key="9">
    <source>
        <dbReference type="ARBA" id="ARBA00034617"/>
    </source>
</evidence>
<dbReference type="Pfam" id="PF16124">
    <property type="entry name" value="RecQ_Zn_bind"/>
    <property type="match status" value="1"/>
</dbReference>
<dbReference type="Proteomes" id="UP000239007">
    <property type="component" value="Unassembled WGS sequence"/>
</dbReference>
<evidence type="ECO:0000256" key="8">
    <source>
        <dbReference type="ARBA" id="ARBA00023235"/>
    </source>
</evidence>
<keyword evidence="3" id="KW-0547">Nucleotide-binding</keyword>
<keyword evidence="8" id="KW-0413">Isomerase</keyword>
<evidence type="ECO:0000256" key="4">
    <source>
        <dbReference type="ARBA" id="ARBA00022801"/>
    </source>
</evidence>
<dbReference type="SMART" id="SM00490">
    <property type="entry name" value="HELICc"/>
    <property type="match status" value="1"/>
</dbReference>
<dbReference type="InterPro" id="IPR004589">
    <property type="entry name" value="DNA_helicase_ATP-dep_RecQ"/>
</dbReference>
<organism evidence="15 16">
    <name type="scientific">Psychrosphaera saromensis</name>
    <dbReference type="NCBI Taxonomy" id="716813"/>
    <lineage>
        <taxon>Bacteria</taxon>
        <taxon>Pseudomonadati</taxon>
        <taxon>Pseudomonadota</taxon>
        <taxon>Gammaproteobacteria</taxon>
        <taxon>Alteromonadales</taxon>
        <taxon>Pseudoalteromonadaceae</taxon>
        <taxon>Psychrosphaera</taxon>
    </lineage>
</organism>
<evidence type="ECO:0000313" key="16">
    <source>
        <dbReference type="Proteomes" id="UP000239007"/>
    </source>
</evidence>
<evidence type="ECO:0000256" key="1">
    <source>
        <dbReference type="ARBA" id="ARBA00005446"/>
    </source>
</evidence>
<dbReference type="Gene3D" id="3.40.50.300">
    <property type="entry name" value="P-loop containing nucleotide triphosphate hydrolases"/>
    <property type="match status" value="2"/>
</dbReference>
<dbReference type="GO" id="GO:0009378">
    <property type="term" value="F:four-way junction helicase activity"/>
    <property type="evidence" value="ECO:0007669"/>
    <property type="project" value="TreeGrafter"/>
</dbReference>
<dbReference type="GO" id="GO:0046872">
    <property type="term" value="F:metal ion binding"/>
    <property type="evidence" value="ECO:0007669"/>
    <property type="project" value="UniProtKB-KW"/>
</dbReference>
<protein>
    <recommendedName>
        <fullName evidence="11">ATP-dependent DNA helicase RecQ</fullName>
        <ecNumber evidence="10">5.6.2.4</ecNumber>
    </recommendedName>
    <alternativeName>
        <fullName evidence="12">DNA 3'-5' helicase RecQ</fullName>
    </alternativeName>
</protein>
<feature type="domain" description="Helicase ATP-binding" evidence="13">
    <location>
        <begin position="42"/>
        <end position="210"/>
    </location>
</feature>
<accession>A0A2S7UUF0</accession>
<dbReference type="PROSITE" id="PS51194">
    <property type="entry name" value="HELICASE_CTER"/>
    <property type="match status" value="1"/>
</dbReference>